<dbReference type="EMBL" id="MFMT01000009">
    <property type="protein sequence ID" value="OGG88977.1"/>
    <property type="molecule type" value="Genomic_DNA"/>
</dbReference>
<organism evidence="2 3">
    <name type="scientific">Candidatus Kaiserbacteria bacterium RIFOXYD1_FULL_42_15</name>
    <dbReference type="NCBI Taxonomy" id="1798532"/>
    <lineage>
        <taxon>Bacteria</taxon>
        <taxon>Candidatus Kaiseribacteriota</taxon>
    </lineage>
</organism>
<evidence type="ECO:0000313" key="2">
    <source>
        <dbReference type="EMBL" id="OGG88977.1"/>
    </source>
</evidence>
<comment type="caution">
    <text evidence="2">The sequence shown here is derived from an EMBL/GenBank/DDBJ whole genome shotgun (WGS) entry which is preliminary data.</text>
</comment>
<keyword evidence="1" id="KW-0812">Transmembrane</keyword>
<proteinExistence type="predicted"/>
<gene>
    <name evidence="2" type="ORF">A2592_01595</name>
</gene>
<feature type="transmembrane region" description="Helical" evidence="1">
    <location>
        <begin position="48"/>
        <end position="68"/>
    </location>
</feature>
<keyword evidence="1" id="KW-0472">Membrane</keyword>
<keyword evidence="1" id="KW-1133">Transmembrane helix</keyword>
<dbReference type="Proteomes" id="UP000179230">
    <property type="component" value="Unassembled WGS sequence"/>
</dbReference>
<name>A0A1F6FSZ3_9BACT</name>
<sequence>MPDTVIATTTSVSVGYDLLTPLLKLIFGSDGVFSSISLDVVMSFMQTLWGIFIILSYLISFLFLYLYIYASIHKSKLEEIQSERLRAQEHAFASANKGVSQSDRLYELHTHIDSDNPNDWKLALIEADIILDEVLKQKGYSGTSLGERLRSISPTTMASIDDAWQAHKVRNQIAHAGPGFVLTSKLARETIVQYEKVFKELGVV</sequence>
<dbReference type="AlphaFoldDB" id="A0A1F6FSZ3"/>
<reference evidence="2 3" key="1">
    <citation type="journal article" date="2016" name="Nat. Commun.">
        <title>Thousands of microbial genomes shed light on interconnected biogeochemical processes in an aquifer system.</title>
        <authorList>
            <person name="Anantharaman K."/>
            <person name="Brown C.T."/>
            <person name="Hug L.A."/>
            <person name="Sharon I."/>
            <person name="Castelle C.J."/>
            <person name="Probst A.J."/>
            <person name="Thomas B.C."/>
            <person name="Singh A."/>
            <person name="Wilkins M.J."/>
            <person name="Karaoz U."/>
            <person name="Brodie E.L."/>
            <person name="Williams K.H."/>
            <person name="Hubbard S.S."/>
            <person name="Banfield J.F."/>
        </authorList>
    </citation>
    <scope>NUCLEOTIDE SEQUENCE [LARGE SCALE GENOMIC DNA]</scope>
</reference>
<evidence type="ECO:0000256" key="1">
    <source>
        <dbReference type="SAM" id="Phobius"/>
    </source>
</evidence>
<protein>
    <submittedName>
        <fullName evidence="2">Uncharacterized protein</fullName>
    </submittedName>
</protein>
<accession>A0A1F6FSZ3</accession>
<evidence type="ECO:0000313" key="3">
    <source>
        <dbReference type="Proteomes" id="UP000179230"/>
    </source>
</evidence>